<sequence>MSSIPILDLSPEVEAHWAEFQAAFERVVRSGQFIMGPDVMAFEAEAAEFLGVRHAVGVNSGTDALVIALRALGVGPGDEVITTAFSFFATAESISLVGAKPVFVDIDPDTYNLDVQQVRAAITPQTKALMPVHLYGQSADMGALMTCAQEHGLLVVEDCAQSFGAQYHAANFGRAADAWDGQQTGTMGHAGAYSFFPSKNLGAFGDAGLLVTNDDAVAEQARMLRAHGSRRKYHNETLGFNSRLDTLQAAILRVKLGYLPEQNRLRREVAARYTGLLAGLPSVKAPAVTPGHVFHQYTIELIGFDRDAVQRELAARGIGTMVYYPVPQDALPVYSGQYTVQPRSAQASQQVLSLPIWPTLSAELQHQVVSALTDVLGTLAPEQAPA</sequence>
<evidence type="ECO:0000256" key="3">
    <source>
        <dbReference type="RuleBase" id="RU004508"/>
    </source>
</evidence>
<evidence type="ECO:0000313" key="5">
    <source>
        <dbReference type="Proteomes" id="UP001596317"/>
    </source>
</evidence>
<dbReference type="Proteomes" id="UP001596317">
    <property type="component" value="Unassembled WGS sequence"/>
</dbReference>
<proteinExistence type="inferred from homology"/>
<dbReference type="PIRSF" id="PIRSF000390">
    <property type="entry name" value="PLP_StrS"/>
    <property type="match status" value="1"/>
</dbReference>
<evidence type="ECO:0000256" key="1">
    <source>
        <dbReference type="ARBA" id="ARBA00022898"/>
    </source>
</evidence>
<dbReference type="RefSeq" id="WP_224609015.1">
    <property type="nucleotide sequence ID" value="NZ_JAIQXV010000010.1"/>
</dbReference>
<dbReference type="Pfam" id="PF01041">
    <property type="entry name" value="DegT_DnrJ_EryC1"/>
    <property type="match status" value="1"/>
</dbReference>
<dbReference type="Gene3D" id="3.90.1150.10">
    <property type="entry name" value="Aspartate Aminotransferase, domain 1"/>
    <property type="match status" value="1"/>
</dbReference>
<evidence type="ECO:0000256" key="2">
    <source>
        <dbReference type="ARBA" id="ARBA00037999"/>
    </source>
</evidence>
<dbReference type="InterPro" id="IPR015422">
    <property type="entry name" value="PyrdxlP-dep_Trfase_small"/>
</dbReference>
<accession>A0ABW1ZPD0</accession>
<comment type="caution">
    <text evidence="4">The sequence shown here is derived from an EMBL/GenBank/DDBJ whole genome shotgun (WGS) entry which is preliminary data.</text>
</comment>
<comment type="similarity">
    <text evidence="2 3">Belongs to the DegT/DnrJ/EryC1 family.</text>
</comment>
<keyword evidence="4" id="KW-0808">Transferase</keyword>
<dbReference type="PANTHER" id="PTHR30244:SF36">
    <property type="entry name" value="3-OXO-GLUCOSE-6-PHOSPHATE:GLUTAMATE AMINOTRANSFERASE"/>
    <property type="match status" value="1"/>
</dbReference>
<dbReference type="InterPro" id="IPR015421">
    <property type="entry name" value="PyrdxlP-dep_Trfase_major"/>
</dbReference>
<gene>
    <name evidence="4" type="ORF">ACFP90_16145</name>
</gene>
<organism evidence="4 5">
    <name type="scientific">Deinococcus multiflagellatus</name>
    <dbReference type="NCBI Taxonomy" id="1656887"/>
    <lineage>
        <taxon>Bacteria</taxon>
        <taxon>Thermotogati</taxon>
        <taxon>Deinococcota</taxon>
        <taxon>Deinococci</taxon>
        <taxon>Deinococcales</taxon>
        <taxon>Deinococcaceae</taxon>
        <taxon>Deinococcus</taxon>
    </lineage>
</organism>
<keyword evidence="4" id="KW-0032">Aminotransferase</keyword>
<dbReference type="InterPro" id="IPR000653">
    <property type="entry name" value="DegT/StrS_aminotransferase"/>
</dbReference>
<dbReference type="InterPro" id="IPR015424">
    <property type="entry name" value="PyrdxlP-dep_Trfase"/>
</dbReference>
<dbReference type="EMBL" id="JBHSWB010000001">
    <property type="protein sequence ID" value="MFC6661690.1"/>
    <property type="molecule type" value="Genomic_DNA"/>
</dbReference>
<dbReference type="PANTHER" id="PTHR30244">
    <property type="entry name" value="TRANSAMINASE"/>
    <property type="match status" value="1"/>
</dbReference>
<dbReference type="CDD" id="cd00616">
    <property type="entry name" value="AHBA_syn"/>
    <property type="match status" value="1"/>
</dbReference>
<protein>
    <submittedName>
        <fullName evidence="4">DegT/DnrJ/EryC1/StrS family aminotransferase</fullName>
    </submittedName>
</protein>
<dbReference type="Gene3D" id="3.40.640.10">
    <property type="entry name" value="Type I PLP-dependent aspartate aminotransferase-like (Major domain)"/>
    <property type="match status" value="1"/>
</dbReference>
<dbReference type="GO" id="GO:0008483">
    <property type="term" value="F:transaminase activity"/>
    <property type="evidence" value="ECO:0007669"/>
    <property type="project" value="UniProtKB-KW"/>
</dbReference>
<name>A0ABW1ZPD0_9DEIO</name>
<reference evidence="5" key="1">
    <citation type="journal article" date="2019" name="Int. J. Syst. Evol. Microbiol.">
        <title>The Global Catalogue of Microorganisms (GCM) 10K type strain sequencing project: providing services to taxonomists for standard genome sequencing and annotation.</title>
        <authorList>
            <consortium name="The Broad Institute Genomics Platform"/>
            <consortium name="The Broad Institute Genome Sequencing Center for Infectious Disease"/>
            <person name="Wu L."/>
            <person name="Ma J."/>
        </authorList>
    </citation>
    <scope>NUCLEOTIDE SEQUENCE [LARGE SCALE GENOMIC DNA]</scope>
    <source>
        <strain evidence="5">CCUG 63830</strain>
    </source>
</reference>
<dbReference type="SUPFAM" id="SSF53383">
    <property type="entry name" value="PLP-dependent transferases"/>
    <property type="match status" value="1"/>
</dbReference>
<evidence type="ECO:0000313" key="4">
    <source>
        <dbReference type="EMBL" id="MFC6661690.1"/>
    </source>
</evidence>
<keyword evidence="1 3" id="KW-0663">Pyridoxal phosphate</keyword>
<keyword evidence="5" id="KW-1185">Reference proteome</keyword>